<dbReference type="PIRSF" id="PIRSF021435">
    <property type="entry name" value="SpoIIIAB"/>
    <property type="match status" value="1"/>
</dbReference>
<gene>
    <name evidence="1" type="ORF">SAMN03080614_1001105</name>
</gene>
<reference evidence="2" key="1">
    <citation type="submission" date="2016-10" db="EMBL/GenBank/DDBJ databases">
        <authorList>
            <person name="Varghese N."/>
            <person name="Submissions S."/>
        </authorList>
    </citation>
    <scope>NUCLEOTIDE SEQUENCE [LARGE SCALE GENOMIC DNA]</scope>
    <source>
        <strain evidence="2">DSM 13577</strain>
    </source>
</reference>
<dbReference type="RefSeq" id="WP_091347808.1">
    <property type="nucleotide sequence ID" value="NZ_FOIF01000001.1"/>
</dbReference>
<evidence type="ECO:0000313" key="1">
    <source>
        <dbReference type="EMBL" id="SES62980.1"/>
    </source>
</evidence>
<sequence length="171" mass="19826">MWFKIIGSGLILYATTSYGFRKAQEFQNRTIQLRYFQDALAILQSEVTYGLTPLPLVMEKVSRVMKEPVAKFFEKVAQKLKQGEGEQLEIYWSNCLKEINFSLTREDIAILENLGFTLGRSSVMEQKKHLDLTIRQLQMAEKESRDLCAKNEKMWKYLGFFSGLALILVLI</sequence>
<proteinExistence type="predicted"/>
<dbReference type="OrthoDB" id="1957909at2"/>
<dbReference type="Proteomes" id="UP000243819">
    <property type="component" value="Unassembled WGS sequence"/>
</dbReference>
<keyword evidence="2" id="KW-1185">Reference proteome</keyword>
<dbReference type="Pfam" id="PF09548">
    <property type="entry name" value="Spore_III_AB"/>
    <property type="match status" value="1"/>
</dbReference>
<evidence type="ECO:0000313" key="2">
    <source>
        <dbReference type="Proteomes" id="UP000243819"/>
    </source>
</evidence>
<organism evidence="1 2">
    <name type="scientific">Anaerobranca gottschalkii DSM 13577</name>
    <dbReference type="NCBI Taxonomy" id="1120990"/>
    <lineage>
        <taxon>Bacteria</taxon>
        <taxon>Bacillati</taxon>
        <taxon>Bacillota</taxon>
        <taxon>Clostridia</taxon>
        <taxon>Eubacteriales</taxon>
        <taxon>Proteinivoracaceae</taxon>
        <taxon>Anaerobranca</taxon>
    </lineage>
</organism>
<dbReference type="InterPro" id="IPR014198">
    <property type="entry name" value="Spore_III_AB"/>
</dbReference>
<dbReference type="NCBIfam" id="TIGR02833">
    <property type="entry name" value="spore_III_AB"/>
    <property type="match status" value="1"/>
</dbReference>
<name>A0A1H9Y2F6_9FIRM</name>
<accession>A0A1H9Y2F6</accession>
<dbReference type="AlphaFoldDB" id="A0A1H9Y2F6"/>
<dbReference type="EMBL" id="FOIF01000001">
    <property type="protein sequence ID" value="SES62980.1"/>
    <property type="molecule type" value="Genomic_DNA"/>
</dbReference>
<dbReference type="STRING" id="1120990.SAMN03080614_1001105"/>
<protein>
    <submittedName>
        <fullName evidence="1">Stage III sporulation protein AB</fullName>
    </submittedName>
</protein>